<dbReference type="PANTHER" id="PTHR43053:SF3">
    <property type="entry name" value="ALPHA-GALACTOSIDASE C-RELATED"/>
    <property type="match status" value="1"/>
</dbReference>
<dbReference type="EMBL" id="AP019400">
    <property type="protein sequence ID" value="BBI32765.1"/>
    <property type="molecule type" value="Genomic_DNA"/>
</dbReference>
<organism evidence="5 6">
    <name type="scientific">Cohnella abietis</name>
    <dbReference type="NCBI Taxonomy" id="2507935"/>
    <lineage>
        <taxon>Bacteria</taxon>
        <taxon>Bacillati</taxon>
        <taxon>Bacillota</taxon>
        <taxon>Bacilli</taxon>
        <taxon>Bacillales</taxon>
        <taxon>Paenibacillaceae</taxon>
        <taxon>Cohnella</taxon>
    </lineage>
</organism>
<dbReference type="SUPFAM" id="SSF51445">
    <property type="entry name" value="(Trans)glycosidases"/>
    <property type="match status" value="1"/>
</dbReference>
<protein>
    <recommendedName>
        <fullName evidence="3">Alpha-galactosidase</fullName>
        <ecNumber evidence="3">3.2.1.22</ecNumber>
    </recommendedName>
</protein>
<name>A0A3T1D458_9BACL</name>
<dbReference type="InterPro" id="IPR002252">
    <property type="entry name" value="Glyco_hydro_36"/>
</dbReference>
<evidence type="ECO:0000256" key="1">
    <source>
        <dbReference type="ARBA" id="ARBA00022801"/>
    </source>
</evidence>
<dbReference type="InterPro" id="IPR017853">
    <property type="entry name" value="GH"/>
</dbReference>
<evidence type="ECO:0000256" key="4">
    <source>
        <dbReference type="PIRSR" id="PIRSR005536-1"/>
    </source>
</evidence>
<keyword evidence="1 3" id="KW-0378">Hydrolase</keyword>
<dbReference type="InterPro" id="IPR013785">
    <property type="entry name" value="Aldolase_TIM"/>
</dbReference>
<evidence type="ECO:0000313" key="5">
    <source>
        <dbReference type="EMBL" id="BBI32765.1"/>
    </source>
</evidence>
<dbReference type="AlphaFoldDB" id="A0A3T1D458"/>
<feature type="active site" description="Nucleophile" evidence="4">
    <location>
        <position position="468"/>
    </location>
</feature>
<reference evidence="5 6" key="1">
    <citation type="submission" date="2019-01" db="EMBL/GenBank/DDBJ databases">
        <title>Complete genome sequence of Cohnella hallensis HS21 isolated from Korean fir (Abies koreana) rhizospheric soil.</title>
        <authorList>
            <person name="Jiang L."/>
            <person name="Kang S.W."/>
            <person name="Kim S."/>
            <person name="Jung J."/>
            <person name="Kim C.Y."/>
            <person name="Kim D.H."/>
            <person name="Kim S.W."/>
            <person name="Lee J."/>
        </authorList>
    </citation>
    <scope>NUCLEOTIDE SEQUENCE [LARGE SCALE GENOMIC DNA]</scope>
    <source>
        <strain evidence="5 6">HS21</strain>
    </source>
</reference>
<evidence type="ECO:0000313" key="6">
    <source>
        <dbReference type="Proteomes" id="UP000289856"/>
    </source>
</evidence>
<dbReference type="Proteomes" id="UP000289856">
    <property type="component" value="Chromosome"/>
</dbReference>
<dbReference type="KEGG" id="cohn:KCTCHS21_21640"/>
<dbReference type="Gene3D" id="2.70.98.60">
    <property type="entry name" value="alpha-galactosidase from lactobacil brevis"/>
    <property type="match status" value="1"/>
</dbReference>
<dbReference type="Gene3D" id="3.20.20.70">
    <property type="entry name" value="Aldolase class I"/>
    <property type="match status" value="1"/>
</dbReference>
<feature type="active site" description="Proton donor" evidence="4">
    <location>
        <position position="535"/>
    </location>
</feature>
<comment type="catalytic activity">
    <reaction evidence="3">
        <text>Hydrolysis of terminal, non-reducing alpha-D-galactose residues in alpha-D-galactosides, including galactose oligosaccharides, galactomannans and galactolipids.</text>
        <dbReference type="EC" id="3.2.1.22"/>
    </reaction>
</comment>
<comment type="similarity">
    <text evidence="3">Belongs to the glycosyl hydrolase.</text>
</comment>
<dbReference type="Pfam" id="PF02065">
    <property type="entry name" value="Melibiase"/>
    <property type="match status" value="1"/>
</dbReference>
<evidence type="ECO:0000256" key="3">
    <source>
        <dbReference type="PIRNR" id="PIRNR005536"/>
    </source>
</evidence>
<dbReference type="InterPro" id="IPR050985">
    <property type="entry name" value="Alpha-glycosidase_related"/>
</dbReference>
<dbReference type="EC" id="3.2.1.22" evidence="3"/>
<evidence type="ECO:0000256" key="2">
    <source>
        <dbReference type="ARBA" id="ARBA00023295"/>
    </source>
</evidence>
<gene>
    <name evidence="5" type="ORF">KCTCHS21_21640</name>
</gene>
<dbReference type="GO" id="GO:0004557">
    <property type="term" value="F:alpha-galactosidase activity"/>
    <property type="evidence" value="ECO:0007669"/>
    <property type="project" value="UniProtKB-UniRule"/>
</dbReference>
<sequence length="713" mass="81122">MPDIRLKRGISLLKQLLSEFTLNDMKLEYWMQPSSQQVGLLLLPVHLAEKVDVAKEYAVDPLIQVKLIGDDYPGGFSQGKTMRNSQSVLGFKYDSQYVMEDEKGKHIVTLLKNDRKHIIEHKLSYYPEFAACEVGTTFINQNTEAVQLEMLSSFSMGGMTPFRAGDTPASLVLHRMRSKWSNEGRLETLAIEDLQLEPSWAKFGVQSERFGQVGSMPVRGYFPWAAIEDTKMNIIWAAQLAHAASWQMEVYRRDDAICLSGGLADREFGHWVKTLKPNERLVSPKAYLTVAEGHIDQVAQRLTAIQAKALSRIPEVEKDLPIIFNEFCTTWGNPSHDNISNIAKKLEGKGITYLVIDAGWYIEEGKSWESNMGDWNVSPQLFPQGLEATIQEIRKNGLIPGIWFELETCGPLADSYARTEHLLHRDGIPITSGARRFWDFKDPYVVEYLTEKVIRFIQKYEFGYLKIDYNETIGIGCDGVESMGEGLRQQMEAVEAFLQKMQKEIPELVIENCSSGGHRLEPSMMGLTSMASFSDAHEELEIPIIAANLHRAILPRQSQIWAVLRKTDSLHRLTYSMVNTFLGRMCLSGDIYDLEEEQWKVIDEGIRFYKKISTIIKEGFSYRYGPTINSYRHPEGWQAVMRVSSDRSQVLVIFHTFGGHLPEQIDIQLPFDGTYVIDSIYSEDQQRIKLQEGMLVYHTQGEFHAAAVLLASV</sequence>
<keyword evidence="6" id="KW-1185">Reference proteome</keyword>
<keyword evidence="2 3" id="KW-0326">Glycosidase</keyword>
<dbReference type="PIRSF" id="PIRSF005536">
    <property type="entry name" value="Agal"/>
    <property type="match status" value="1"/>
</dbReference>
<dbReference type="PANTHER" id="PTHR43053">
    <property type="entry name" value="GLYCOSIDASE FAMILY 31"/>
    <property type="match status" value="1"/>
</dbReference>
<accession>A0A3T1D458</accession>
<dbReference type="CDD" id="cd14791">
    <property type="entry name" value="GH36"/>
    <property type="match status" value="1"/>
</dbReference>
<dbReference type="InterPro" id="IPR038417">
    <property type="entry name" value="Alpga-gal_N_sf"/>
</dbReference>
<dbReference type="GO" id="GO:0016052">
    <property type="term" value="P:carbohydrate catabolic process"/>
    <property type="evidence" value="ECO:0007669"/>
    <property type="project" value="InterPro"/>
</dbReference>
<proteinExistence type="inferred from homology"/>